<dbReference type="AlphaFoldDB" id="A0A2V4N720"/>
<dbReference type="Proteomes" id="UP000248039">
    <property type="component" value="Unassembled WGS sequence"/>
</dbReference>
<protein>
    <submittedName>
        <fullName evidence="2">Uncharacterized protein</fullName>
    </submittedName>
</protein>
<keyword evidence="1" id="KW-1133">Transmembrane helix</keyword>
<accession>A0A2V4N720</accession>
<dbReference type="EMBL" id="PYBW01000115">
    <property type="protein sequence ID" value="PYC70993.1"/>
    <property type="molecule type" value="Genomic_DNA"/>
</dbReference>
<proteinExistence type="predicted"/>
<gene>
    <name evidence="2" type="ORF">C7C46_27160</name>
</gene>
<name>A0A2V4N720_9ACTN</name>
<keyword evidence="1" id="KW-0812">Transmembrane</keyword>
<feature type="transmembrane region" description="Helical" evidence="1">
    <location>
        <begin position="12"/>
        <end position="34"/>
    </location>
</feature>
<comment type="caution">
    <text evidence="2">The sequence shown here is derived from an EMBL/GenBank/DDBJ whole genome shotgun (WGS) entry which is preliminary data.</text>
</comment>
<keyword evidence="3" id="KW-1185">Reference proteome</keyword>
<evidence type="ECO:0000313" key="2">
    <source>
        <dbReference type="EMBL" id="PYC70993.1"/>
    </source>
</evidence>
<keyword evidence="1" id="KW-0472">Membrane</keyword>
<evidence type="ECO:0000256" key="1">
    <source>
        <dbReference type="SAM" id="Phobius"/>
    </source>
</evidence>
<feature type="transmembrane region" description="Helical" evidence="1">
    <location>
        <begin position="46"/>
        <end position="69"/>
    </location>
</feature>
<sequence>MTIKWAALADTAGISFLVTVAVVAAFALGVLALARRERAVESGTGRGTLALTGAGACFAACAAVTAYGISLIAG</sequence>
<organism evidence="2 3">
    <name type="scientific">Streptomyces tateyamensis</name>
    <dbReference type="NCBI Taxonomy" id="565073"/>
    <lineage>
        <taxon>Bacteria</taxon>
        <taxon>Bacillati</taxon>
        <taxon>Actinomycetota</taxon>
        <taxon>Actinomycetes</taxon>
        <taxon>Kitasatosporales</taxon>
        <taxon>Streptomycetaceae</taxon>
        <taxon>Streptomyces</taxon>
    </lineage>
</organism>
<reference evidence="2 3" key="1">
    <citation type="submission" date="2018-03" db="EMBL/GenBank/DDBJ databases">
        <title>Bioinformatic expansion and discovery of thiopeptide antibiotics.</title>
        <authorList>
            <person name="Schwalen C.J."/>
            <person name="Hudson G.A."/>
            <person name="Mitchell D.A."/>
        </authorList>
    </citation>
    <scope>NUCLEOTIDE SEQUENCE [LARGE SCALE GENOMIC DNA]</scope>
    <source>
        <strain evidence="2 3">ATCC 21389</strain>
    </source>
</reference>
<evidence type="ECO:0000313" key="3">
    <source>
        <dbReference type="Proteomes" id="UP000248039"/>
    </source>
</evidence>
<dbReference type="RefSeq" id="WP_110672579.1">
    <property type="nucleotide sequence ID" value="NZ_PYBW01000115.1"/>
</dbReference>